<proteinExistence type="predicted"/>
<gene>
    <name evidence="1" type="ORF">OWV82_010426</name>
</gene>
<reference evidence="1 2" key="1">
    <citation type="journal article" date="2023" name="Science">
        <title>Complex scaffold remodeling in plant triterpene biosynthesis.</title>
        <authorList>
            <person name="De La Pena R."/>
            <person name="Hodgson H."/>
            <person name="Liu J.C."/>
            <person name="Stephenson M.J."/>
            <person name="Martin A.C."/>
            <person name="Owen C."/>
            <person name="Harkess A."/>
            <person name="Leebens-Mack J."/>
            <person name="Jimenez L.E."/>
            <person name="Osbourn A."/>
            <person name="Sattely E.S."/>
        </authorList>
    </citation>
    <scope>NUCLEOTIDE SEQUENCE [LARGE SCALE GENOMIC DNA]</scope>
    <source>
        <strain evidence="2">cv. JPN11</strain>
        <tissue evidence="1">Leaf</tissue>
    </source>
</reference>
<evidence type="ECO:0000313" key="1">
    <source>
        <dbReference type="EMBL" id="KAJ4718789.1"/>
    </source>
</evidence>
<accession>A0ACC1Y6Y7</accession>
<sequence>MKNCLGWELIWDLRGWVVGSRKRLNIPTTQQIEDSQNLSVGSSVGSFPSTRSTRTQGVKTSALVQSKGRIPIIISPITNQQEGAYCSELISECGVIVRTAAPLRFPYWSKIPWVEKIILFKRLEQREEGYFDVEGILLNVSMKIKSRMHGWIVLKLIKDLLVTQALRRLKGTTNKKEKMSAETKRVFDHLTEDAMKLMEENGKYNVYNKNR</sequence>
<keyword evidence="2" id="KW-1185">Reference proteome</keyword>
<name>A0ACC1Y6Y7_MELAZ</name>
<protein>
    <submittedName>
        <fullName evidence="1">CD2 antigen cytoplasmic tail-binding protein 2-like protein</fullName>
    </submittedName>
</protein>
<comment type="caution">
    <text evidence="1">The sequence shown here is derived from an EMBL/GenBank/DDBJ whole genome shotgun (WGS) entry which is preliminary data.</text>
</comment>
<dbReference type="Proteomes" id="UP001164539">
    <property type="component" value="Chromosome 5"/>
</dbReference>
<dbReference type="EMBL" id="CM051398">
    <property type="protein sequence ID" value="KAJ4718789.1"/>
    <property type="molecule type" value="Genomic_DNA"/>
</dbReference>
<organism evidence="1 2">
    <name type="scientific">Melia azedarach</name>
    <name type="common">Chinaberry tree</name>
    <dbReference type="NCBI Taxonomy" id="155640"/>
    <lineage>
        <taxon>Eukaryota</taxon>
        <taxon>Viridiplantae</taxon>
        <taxon>Streptophyta</taxon>
        <taxon>Embryophyta</taxon>
        <taxon>Tracheophyta</taxon>
        <taxon>Spermatophyta</taxon>
        <taxon>Magnoliopsida</taxon>
        <taxon>eudicotyledons</taxon>
        <taxon>Gunneridae</taxon>
        <taxon>Pentapetalae</taxon>
        <taxon>rosids</taxon>
        <taxon>malvids</taxon>
        <taxon>Sapindales</taxon>
        <taxon>Meliaceae</taxon>
        <taxon>Melia</taxon>
    </lineage>
</organism>
<evidence type="ECO:0000313" key="2">
    <source>
        <dbReference type="Proteomes" id="UP001164539"/>
    </source>
</evidence>